<dbReference type="InterPro" id="IPR050687">
    <property type="entry name" value="Dynein_IC"/>
</dbReference>
<keyword evidence="3" id="KW-0853">WD repeat</keyword>
<feature type="compositionally biased region" description="Basic and acidic residues" evidence="5">
    <location>
        <begin position="732"/>
        <end position="749"/>
    </location>
</feature>
<dbReference type="Proteomes" id="UP001460270">
    <property type="component" value="Unassembled WGS sequence"/>
</dbReference>
<comment type="caution">
    <text evidence="6">The sequence shown here is derived from an EMBL/GenBank/DDBJ whole genome shotgun (WGS) entry which is preliminary data.</text>
</comment>
<dbReference type="EMBL" id="JBBPFD010000018">
    <property type="protein sequence ID" value="KAK7889892.1"/>
    <property type="molecule type" value="Genomic_DNA"/>
</dbReference>
<dbReference type="InterPro" id="IPR036322">
    <property type="entry name" value="WD40_repeat_dom_sf"/>
</dbReference>
<feature type="region of interest" description="Disordered" evidence="5">
    <location>
        <begin position="719"/>
        <end position="749"/>
    </location>
</feature>
<evidence type="ECO:0000256" key="1">
    <source>
        <dbReference type="ARBA" id="ARBA00004496"/>
    </source>
</evidence>
<evidence type="ECO:0000313" key="6">
    <source>
        <dbReference type="EMBL" id="KAK7889892.1"/>
    </source>
</evidence>
<evidence type="ECO:0000313" key="7">
    <source>
        <dbReference type="Proteomes" id="UP001460270"/>
    </source>
</evidence>
<keyword evidence="7" id="KW-1185">Reference proteome</keyword>
<evidence type="ECO:0000256" key="2">
    <source>
        <dbReference type="ARBA" id="ARBA00022490"/>
    </source>
</evidence>
<dbReference type="PANTHER" id="PTHR12442:SF5">
    <property type="entry name" value="DYNEIN AXONEMAL INTERMEDIATE CHAIN 3"/>
    <property type="match status" value="1"/>
</dbReference>
<dbReference type="SUPFAM" id="SSF50978">
    <property type="entry name" value="WD40 repeat-like"/>
    <property type="match status" value="1"/>
</dbReference>
<dbReference type="PANTHER" id="PTHR12442">
    <property type="entry name" value="DYNEIN INTERMEDIATE CHAIN"/>
    <property type="match status" value="1"/>
</dbReference>
<accession>A0AAW0N6X1</accession>
<evidence type="ECO:0000256" key="4">
    <source>
        <dbReference type="ARBA" id="ARBA00022737"/>
    </source>
</evidence>
<dbReference type="GO" id="GO:0045503">
    <property type="term" value="F:dynein light chain binding"/>
    <property type="evidence" value="ECO:0007669"/>
    <property type="project" value="TreeGrafter"/>
</dbReference>
<keyword evidence="4" id="KW-0677">Repeat</keyword>
<dbReference type="GO" id="GO:0060294">
    <property type="term" value="P:cilium movement involved in cell motility"/>
    <property type="evidence" value="ECO:0007669"/>
    <property type="project" value="TreeGrafter"/>
</dbReference>
<reference evidence="7" key="1">
    <citation type="submission" date="2024-04" db="EMBL/GenBank/DDBJ databases">
        <title>Salinicola lusitanus LLJ914,a marine bacterium isolated from the Okinawa Trough.</title>
        <authorList>
            <person name="Li J."/>
        </authorList>
    </citation>
    <scope>NUCLEOTIDE SEQUENCE [LARGE SCALE GENOMIC DNA]</scope>
</reference>
<comment type="subcellular location">
    <subcellularLocation>
        <location evidence="1">Cytoplasm</location>
    </subcellularLocation>
</comment>
<proteinExistence type="predicted"/>
<dbReference type="GO" id="GO:0036159">
    <property type="term" value="P:inner dynein arm assembly"/>
    <property type="evidence" value="ECO:0007669"/>
    <property type="project" value="TreeGrafter"/>
</dbReference>
<organism evidence="6 7">
    <name type="scientific">Mugilogobius chulae</name>
    <name type="common">yellowstripe goby</name>
    <dbReference type="NCBI Taxonomy" id="88201"/>
    <lineage>
        <taxon>Eukaryota</taxon>
        <taxon>Metazoa</taxon>
        <taxon>Chordata</taxon>
        <taxon>Craniata</taxon>
        <taxon>Vertebrata</taxon>
        <taxon>Euteleostomi</taxon>
        <taxon>Actinopterygii</taxon>
        <taxon>Neopterygii</taxon>
        <taxon>Teleostei</taxon>
        <taxon>Neoteleostei</taxon>
        <taxon>Acanthomorphata</taxon>
        <taxon>Gobiaria</taxon>
        <taxon>Gobiiformes</taxon>
        <taxon>Gobioidei</taxon>
        <taxon>Gobiidae</taxon>
        <taxon>Gobionellinae</taxon>
        <taxon>Mugilogobius</taxon>
    </lineage>
</organism>
<name>A0AAW0N6X1_9GOBI</name>
<evidence type="ECO:0008006" key="8">
    <source>
        <dbReference type="Google" id="ProtNLM"/>
    </source>
</evidence>
<evidence type="ECO:0000256" key="3">
    <source>
        <dbReference type="ARBA" id="ARBA00022574"/>
    </source>
</evidence>
<feature type="compositionally biased region" description="Polar residues" evidence="5">
    <location>
        <begin position="791"/>
        <end position="806"/>
    </location>
</feature>
<protein>
    <recommendedName>
        <fullName evidence="8">WD repeat domain 63</fullName>
    </recommendedName>
</protein>
<keyword evidence="2" id="KW-0963">Cytoplasm</keyword>
<dbReference type="AlphaFoldDB" id="A0AAW0N6X1"/>
<gene>
    <name evidence="6" type="ORF">WMY93_025452</name>
</gene>
<feature type="region of interest" description="Disordered" evidence="5">
    <location>
        <begin position="791"/>
        <end position="833"/>
    </location>
</feature>
<dbReference type="GO" id="GO:0045504">
    <property type="term" value="F:dynein heavy chain binding"/>
    <property type="evidence" value="ECO:0007669"/>
    <property type="project" value="TreeGrafter"/>
</dbReference>
<dbReference type="InterPro" id="IPR001680">
    <property type="entry name" value="WD40_rpt"/>
</dbReference>
<dbReference type="InterPro" id="IPR015943">
    <property type="entry name" value="WD40/YVTN_repeat-like_dom_sf"/>
</dbReference>
<sequence>MPPKKAKGKAGSKVKAKDHPEDIFPLVLTSVTQELFDCVADEDVTGENPYKLLQKDDILQDMKNRAADYPEDELLLVYDRDFTYGQSFYLVLTPETKDKLLNPPKPPTPVESVIEVCKTPEPKPWISLGSELEIEEESVKQTRKKICFKFSRERRKFGAALCFSDRTADVKDGYLECASYQDSRFSIKQMQRDTGIQAVHSSTAAAHRHCDQGTGDEGDWSVKATEGLMLYQTFTDQKNMKDKKISCINWHPTIYGVVAVSVTESGEKECQKPVTPSFILFYSFVDPCTPQLLLECPDDILAFEFSPSDANIIVGGCVNGQVVLWDISAYVTHLQGIQPGGRKGSANTKAFDLDNSKENKTPVVRHCALSALENSHKAPITDVQWLPQTFELTKAGLPMENKYNISVQIVTCSPDCFVLFWDIRIAFLATQSLTDKKKKVDQTSPYSAPETFKHLDRTWTPLFRVSLPKIQASGEYAPLKLSFEGYTCNSKKGKHAGEDGDESSKVVPEYSELTIPSAKTLTPLEDVNTKLYIGTKDGEVVYTDWKMEKDESGRLQSGKPLHCLSVHHWLVNTIQRSPFFKDIILTSGGSNFAIWKEGVMNMPILQSSCSEQLYTVGCWSSSRPAVFFMGREDGSIEVWNLLEKTSEPTQILAHVINAKINCIEPWDASSKQHFLAVCDDLGMISVFEIPRALYAPITNESVSVRKYFELEQNRIKDLMTKEETRTNQMGGDESKKIKKDTEKSAKVLEENEEKNTKVYDGYKNIDGPLSFISLAPSLDRIRPTEELWSVSGQEQLSQPAFSSDSRSVLLGKWDSGRKGGGPRIIPEGQLSSG</sequence>
<dbReference type="SMART" id="SM00320">
    <property type="entry name" value="WD40"/>
    <property type="match status" value="4"/>
</dbReference>
<evidence type="ECO:0000256" key="5">
    <source>
        <dbReference type="SAM" id="MobiDB-lite"/>
    </source>
</evidence>
<dbReference type="Gene3D" id="2.130.10.10">
    <property type="entry name" value="YVTN repeat-like/Quinoprotein amine dehydrogenase"/>
    <property type="match status" value="2"/>
</dbReference>
<dbReference type="GO" id="GO:0036156">
    <property type="term" value="C:inner dynein arm"/>
    <property type="evidence" value="ECO:0007669"/>
    <property type="project" value="TreeGrafter"/>
</dbReference>